<accession>A0A5B1BWV8</accession>
<name>A0A5B1BWV8_VIBCL</name>
<proteinExistence type="predicted"/>
<comment type="caution">
    <text evidence="1">The sequence shown here is derived from an EMBL/GenBank/DDBJ whole genome shotgun (WGS) entry which is preliminary data.</text>
</comment>
<dbReference type="RefSeq" id="WP_142550378.1">
    <property type="nucleotide sequence ID" value="NZ_VIPB01000167.1"/>
</dbReference>
<dbReference type="EMBL" id="VUAA01000074">
    <property type="protein sequence ID" value="KAA1252452.1"/>
    <property type="molecule type" value="Genomic_DNA"/>
</dbReference>
<dbReference type="Proteomes" id="UP000323225">
    <property type="component" value="Unassembled WGS sequence"/>
</dbReference>
<gene>
    <name evidence="1" type="ORF">F0M16_22870</name>
</gene>
<reference evidence="1 2" key="1">
    <citation type="submission" date="2019-09" db="EMBL/GenBank/DDBJ databases">
        <authorList>
            <person name="Kritzky A."/>
            <person name="Schelkanova E.Y."/>
            <person name="Alkhova Z.V."/>
            <person name="Smirnova N.I."/>
        </authorList>
    </citation>
    <scope>NUCLEOTIDE SEQUENCE [LARGE SCALE GENOMIC DNA]</scope>
    <source>
        <strain evidence="1 2">M1526</strain>
    </source>
</reference>
<evidence type="ECO:0000313" key="1">
    <source>
        <dbReference type="EMBL" id="KAA1252452.1"/>
    </source>
</evidence>
<protein>
    <submittedName>
        <fullName evidence="1">Uncharacterized protein</fullName>
    </submittedName>
</protein>
<evidence type="ECO:0000313" key="2">
    <source>
        <dbReference type="Proteomes" id="UP000323225"/>
    </source>
</evidence>
<dbReference type="AlphaFoldDB" id="A0A5B1BWV8"/>
<sequence length="213" mass="23487">MFTQQEVVKLKVGEADVIFDGTLILSAVYLMQEECWAARVARPGYPEVTGMLEVNSSLSCNFGDLYEVRLLTANSYEVTALVTKLPLMESAESIFNASNLLNSKEKGETFTKEEAEVLKRQLDEMSVQIVKIITQVNKVTDLTEAQNDYLKSSFNMLHEKLDTGSKESWRQAAYGVVASIGCTFMPDLQTTQSLFQVAGSYISSVPAILLGGS</sequence>
<organism evidence="1 2">
    <name type="scientific">Vibrio cholerae</name>
    <dbReference type="NCBI Taxonomy" id="666"/>
    <lineage>
        <taxon>Bacteria</taxon>
        <taxon>Pseudomonadati</taxon>
        <taxon>Pseudomonadota</taxon>
        <taxon>Gammaproteobacteria</taxon>
        <taxon>Vibrionales</taxon>
        <taxon>Vibrionaceae</taxon>
        <taxon>Vibrio</taxon>
    </lineage>
</organism>